<evidence type="ECO:0000256" key="19">
    <source>
        <dbReference type="SAM" id="SignalP"/>
    </source>
</evidence>
<evidence type="ECO:0000256" key="3">
    <source>
        <dbReference type="ARBA" id="ARBA00004906"/>
    </source>
</evidence>
<protein>
    <recommendedName>
        <fullName evidence="20">RING-type domain-containing protein</fullName>
    </recommendedName>
</protein>
<dbReference type="GO" id="GO:0061630">
    <property type="term" value="F:ubiquitin protein ligase activity"/>
    <property type="evidence" value="ECO:0007669"/>
    <property type="project" value="UniProtKB-EC"/>
</dbReference>
<evidence type="ECO:0000256" key="14">
    <source>
        <dbReference type="ARBA" id="ARBA00024209"/>
    </source>
</evidence>
<dbReference type="SUPFAM" id="SSF57850">
    <property type="entry name" value="RING/U-box"/>
    <property type="match status" value="1"/>
</dbReference>
<dbReference type="AlphaFoldDB" id="A0A5N6M5P8"/>
<evidence type="ECO:0000256" key="6">
    <source>
        <dbReference type="ARBA" id="ARBA00022723"/>
    </source>
</evidence>
<dbReference type="PANTHER" id="PTHR46279">
    <property type="entry name" value="RING/U-BOX SUPERFAMILY PROTEIN"/>
    <property type="match status" value="1"/>
</dbReference>
<dbReference type="CDD" id="cd16461">
    <property type="entry name" value="RING-H2_EL5-like"/>
    <property type="match status" value="1"/>
</dbReference>
<evidence type="ECO:0000256" key="4">
    <source>
        <dbReference type="ARBA" id="ARBA00022679"/>
    </source>
</evidence>
<dbReference type="PROSITE" id="PS50089">
    <property type="entry name" value="ZF_RING_2"/>
    <property type="match status" value="1"/>
</dbReference>
<dbReference type="Gene3D" id="3.30.40.10">
    <property type="entry name" value="Zinc/RING finger domain, C3HC4 (zinc finger)"/>
    <property type="match status" value="1"/>
</dbReference>
<keyword evidence="10" id="KW-0862">Zinc</keyword>
<evidence type="ECO:0000256" key="11">
    <source>
        <dbReference type="ARBA" id="ARBA00022989"/>
    </source>
</evidence>
<evidence type="ECO:0000256" key="17">
    <source>
        <dbReference type="PROSITE-ProRule" id="PRU00175"/>
    </source>
</evidence>
<feature type="domain" description="RING-type" evidence="20">
    <location>
        <begin position="327"/>
        <end position="369"/>
    </location>
</feature>
<evidence type="ECO:0000256" key="18">
    <source>
        <dbReference type="SAM" id="Phobius"/>
    </source>
</evidence>
<evidence type="ECO:0000256" key="15">
    <source>
        <dbReference type="ARBA" id="ARBA00047899"/>
    </source>
</evidence>
<dbReference type="InterPro" id="IPR001841">
    <property type="entry name" value="Znf_RING"/>
</dbReference>
<comment type="caution">
    <text evidence="21">The sequence shown here is derived from an EMBL/GenBank/DDBJ whole genome shotgun (WGS) entry which is preliminary data.</text>
</comment>
<gene>
    <name evidence="21" type="ORF">E3N88_36941</name>
</gene>
<proteinExistence type="inferred from homology"/>
<name>A0A5N6M5P8_9ASTR</name>
<keyword evidence="8 17" id="KW-0863">Zinc-finger</keyword>
<dbReference type="InterPro" id="IPR046948">
    <property type="entry name" value="ATL20-22-like"/>
</dbReference>
<dbReference type="Pfam" id="PF13639">
    <property type="entry name" value="zf-RING_2"/>
    <property type="match status" value="1"/>
</dbReference>
<comment type="subcellular location">
    <subcellularLocation>
        <location evidence="2">Membrane</location>
        <topology evidence="2">Single-pass membrane protein</topology>
    </subcellularLocation>
</comment>
<dbReference type="GO" id="GO:0016020">
    <property type="term" value="C:membrane"/>
    <property type="evidence" value="ECO:0007669"/>
    <property type="project" value="UniProtKB-SubCell"/>
</dbReference>
<evidence type="ECO:0000256" key="8">
    <source>
        <dbReference type="ARBA" id="ARBA00022771"/>
    </source>
</evidence>
<accession>A0A5N6M5P8</accession>
<keyword evidence="12 18" id="KW-0472">Membrane</keyword>
<evidence type="ECO:0000256" key="9">
    <source>
        <dbReference type="ARBA" id="ARBA00022786"/>
    </source>
</evidence>
<feature type="chain" id="PRO_5024283976" description="RING-type domain-containing protein" evidence="19">
    <location>
        <begin position="26"/>
        <end position="379"/>
    </location>
</feature>
<evidence type="ECO:0000256" key="5">
    <source>
        <dbReference type="ARBA" id="ARBA00022692"/>
    </source>
</evidence>
<dbReference type="GO" id="GO:0004674">
    <property type="term" value="F:protein serine/threonine kinase activity"/>
    <property type="evidence" value="ECO:0007669"/>
    <property type="project" value="UniProtKB-EC"/>
</dbReference>
<evidence type="ECO:0000259" key="20">
    <source>
        <dbReference type="PROSITE" id="PS50089"/>
    </source>
</evidence>
<comment type="similarity">
    <text evidence="14">Belongs to the RING-type zinc finger family. ATL subfamily.</text>
</comment>
<evidence type="ECO:0000256" key="2">
    <source>
        <dbReference type="ARBA" id="ARBA00004167"/>
    </source>
</evidence>
<organism evidence="21 22">
    <name type="scientific">Mikania micrantha</name>
    <name type="common">bitter vine</name>
    <dbReference type="NCBI Taxonomy" id="192012"/>
    <lineage>
        <taxon>Eukaryota</taxon>
        <taxon>Viridiplantae</taxon>
        <taxon>Streptophyta</taxon>
        <taxon>Embryophyta</taxon>
        <taxon>Tracheophyta</taxon>
        <taxon>Spermatophyta</taxon>
        <taxon>Magnoliopsida</taxon>
        <taxon>eudicotyledons</taxon>
        <taxon>Gunneridae</taxon>
        <taxon>Pentapetalae</taxon>
        <taxon>asterids</taxon>
        <taxon>campanulids</taxon>
        <taxon>Asterales</taxon>
        <taxon>Asteraceae</taxon>
        <taxon>Asteroideae</taxon>
        <taxon>Heliantheae alliance</taxon>
        <taxon>Eupatorieae</taxon>
        <taxon>Mikania</taxon>
    </lineage>
</organism>
<dbReference type="GO" id="GO:0008270">
    <property type="term" value="F:zinc ion binding"/>
    <property type="evidence" value="ECO:0007669"/>
    <property type="project" value="UniProtKB-KW"/>
</dbReference>
<keyword evidence="13" id="KW-0325">Glycoprotein</keyword>
<keyword evidence="7 19" id="KW-0732">Signal</keyword>
<evidence type="ECO:0000256" key="12">
    <source>
        <dbReference type="ARBA" id="ARBA00023136"/>
    </source>
</evidence>
<keyword evidence="5 18" id="KW-0812">Transmembrane</keyword>
<sequence>MEDFKFFLHLLTLTLTLHLFPISLASSPYNCPIAFCGSNAYPIQFPFHVLDQQPEICGYPGFNLRCDKQGNTLLNLPNSGEFLVRTIDYRAQMIQIYDPSGCTASRRMTLNLSGSPYLGSPSRNYTLLSCPVEVTRSRYIPVGCLTNSTYSTLATSSVSFATRMASQTACRIIGSLRSPISWYQDQQGFTSDLNMDISLTWDSPNCQECVAEGGFCGYTNTTLQDIACFKNGKRSSKKTTIALVIVSIALALPAVAASIAMAWYVCRDYRSVAEWVARPSVTAVTPETATIPRDDLVIGLDQVTIESYTKVALGESKRLPGHEDAACSICLSEYNAKEIVRCIPECRHCFHAECIDEWLKLKGTCPVCRNSPSPARVDL</sequence>
<dbReference type="InterPro" id="IPR032872">
    <property type="entry name" value="WAK_assoc_C"/>
</dbReference>
<dbReference type="Pfam" id="PF14380">
    <property type="entry name" value="WAK_assoc"/>
    <property type="match status" value="1"/>
</dbReference>
<keyword evidence="22" id="KW-1185">Reference proteome</keyword>
<feature type="transmembrane region" description="Helical" evidence="18">
    <location>
        <begin position="241"/>
        <end position="265"/>
    </location>
</feature>
<dbReference type="PANTHER" id="PTHR46279:SF2">
    <property type="entry name" value="RING-H2 FINGER PROTEIN ATL21A-RELATED"/>
    <property type="match status" value="1"/>
</dbReference>
<comment type="pathway">
    <text evidence="3">Protein modification; protein ubiquitination.</text>
</comment>
<keyword evidence="6" id="KW-0479">Metal-binding</keyword>
<evidence type="ECO:0000313" key="21">
    <source>
        <dbReference type="EMBL" id="KAD3069061.1"/>
    </source>
</evidence>
<dbReference type="Pfam" id="PF13947">
    <property type="entry name" value="GUB_WAK_bind"/>
    <property type="match status" value="1"/>
</dbReference>
<comment type="catalytic activity">
    <reaction evidence="1">
        <text>S-ubiquitinyl-[E2 ubiquitin-conjugating enzyme]-L-cysteine + [acceptor protein]-L-lysine = [E2 ubiquitin-conjugating enzyme]-L-cysteine + N(6)-ubiquitinyl-[acceptor protein]-L-lysine.</text>
        <dbReference type="EC" id="2.3.2.27"/>
    </reaction>
</comment>
<reference evidence="21 22" key="1">
    <citation type="submission" date="2019-05" db="EMBL/GenBank/DDBJ databases">
        <title>Mikania micrantha, genome provides insights into the molecular mechanism of rapid growth.</title>
        <authorList>
            <person name="Liu B."/>
        </authorList>
    </citation>
    <scope>NUCLEOTIDE SEQUENCE [LARGE SCALE GENOMIC DNA]</scope>
    <source>
        <strain evidence="21">NLD-2019</strain>
        <tissue evidence="21">Leaf</tissue>
    </source>
</reference>
<evidence type="ECO:0000256" key="10">
    <source>
        <dbReference type="ARBA" id="ARBA00022833"/>
    </source>
</evidence>
<evidence type="ECO:0000256" key="13">
    <source>
        <dbReference type="ARBA" id="ARBA00023180"/>
    </source>
</evidence>
<dbReference type="Proteomes" id="UP000326396">
    <property type="component" value="Linkage Group LG7"/>
</dbReference>
<dbReference type="OrthoDB" id="8062037at2759"/>
<feature type="signal peptide" evidence="19">
    <location>
        <begin position="1"/>
        <end position="25"/>
    </location>
</feature>
<evidence type="ECO:0000256" key="16">
    <source>
        <dbReference type="ARBA" id="ARBA00048679"/>
    </source>
</evidence>
<dbReference type="GO" id="GO:0030247">
    <property type="term" value="F:polysaccharide binding"/>
    <property type="evidence" value="ECO:0007669"/>
    <property type="project" value="InterPro"/>
</dbReference>
<dbReference type="InterPro" id="IPR025287">
    <property type="entry name" value="WAK_GUB"/>
</dbReference>
<evidence type="ECO:0000256" key="7">
    <source>
        <dbReference type="ARBA" id="ARBA00022729"/>
    </source>
</evidence>
<keyword evidence="4" id="KW-0808">Transferase</keyword>
<keyword evidence="9" id="KW-0833">Ubl conjugation pathway</keyword>
<dbReference type="InterPro" id="IPR013083">
    <property type="entry name" value="Znf_RING/FYVE/PHD"/>
</dbReference>
<dbReference type="SMART" id="SM00184">
    <property type="entry name" value="RING"/>
    <property type="match status" value="1"/>
</dbReference>
<evidence type="ECO:0000313" key="22">
    <source>
        <dbReference type="Proteomes" id="UP000326396"/>
    </source>
</evidence>
<dbReference type="EMBL" id="SZYD01000017">
    <property type="protein sequence ID" value="KAD3069061.1"/>
    <property type="molecule type" value="Genomic_DNA"/>
</dbReference>
<comment type="catalytic activity">
    <reaction evidence="15">
        <text>L-threonyl-[protein] + ATP = O-phospho-L-threonyl-[protein] + ADP + H(+)</text>
        <dbReference type="Rhea" id="RHEA:46608"/>
        <dbReference type="Rhea" id="RHEA-COMP:11060"/>
        <dbReference type="Rhea" id="RHEA-COMP:11605"/>
        <dbReference type="ChEBI" id="CHEBI:15378"/>
        <dbReference type="ChEBI" id="CHEBI:30013"/>
        <dbReference type="ChEBI" id="CHEBI:30616"/>
        <dbReference type="ChEBI" id="CHEBI:61977"/>
        <dbReference type="ChEBI" id="CHEBI:456216"/>
        <dbReference type="EC" id="2.7.11.1"/>
    </reaction>
</comment>
<comment type="catalytic activity">
    <reaction evidence="16">
        <text>L-seryl-[protein] + ATP = O-phospho-L-seryl-[protein] + ADP + H(+)</text>
        <dbReference type="Rhea" id="RHEA:17989"/>
        <dbReference type="Rhea" id="RHEA-COMP:9863"/>
        <dbReference type="Rhea" id="RHEA-COMP:11604"/>
        <dbReference type="ChEBI" id="CHEBI:15378"/>
        <dbReference type="ChEBI" id="CHEBI:29999"/>
        <dbReference type="ChEBI" id="CHEBI:30616"/>
        <dbReference type="ChEBI" id="CHEBI:83421"/>
        <dbReference type="ChEBI" id="CHEBI:456216"/>
        <dbReference type="EC" id="2.7.11.1"/>
    </reaction>
</comment>
<keyword evidence="11 18" id="KW-1133">Transmembrane helix</keyword>
<evidence type="ECO:0000256" key="1">
    <source>
        <dbReference type="ARBA" id="ARBA00000900"/>
    </source>
</evidence>